<dbReference type="EMBL" id="OU015430">
    <property type="protein sequence ID" value="CAG4975224.1"/>
    <property type="molecule type" value="Genomic_DNA"/>
</dbReference>
<proteinExistence type="predicted"/>
<dbReference type="Pfam" id="PF13783">
    <property type="entry name" value="DUF4177"/>
    <property type="match status" value="1"/>
</dbReference>
<reference evidence="1 2" key="1">
    <citation type="submission" date="2021-04" db="EMBL/GenBank/DDBJ databases">
        <authorList>
            <person name="Rodrigo-Torres L."/>
            <person name="Arahal R. D."/>
            <person name="Lucena T."/>
        </authorList>
    </citation>
    <scope>NUCLEOTIDE SEQUENCE [LARGE SCALE GENOMIC DNA]</scope>
    <source>
        <strain evidence="1 2">CECT 30171</strain>
    </source>
</reference>
<dbReference type="InterPro" id="IPR025234">
    <property type="entry name" value="YjzH-like"/>
</dbReference>
<organism evidence="1 2">
    <name type="scientific">Novilysobacter luteus</name>
    <dbReference type="NCBI Taxonomy" id="2822368"/>
    <lineage>
        <taxon>Bacteria</taxon>
        <taxon>Pseudomonadati</taxon>
        <taxon>Pseudomonadota</taxon>
        <taxon>Gammaproteobacteria</taxon>
        <taxon>Lysobacterales</taxon>
        <taxon>Lysobacteraceae</taxon>
        <taxon>Novilysobacter</taxon>
    </lineage>
</organism>
<accession>A0ABM8UGU2</accession>
<sequence>MNKQWTYEVVELTPNMMGPPMSERIREELDRLGRLGWELVSTAQLTPFDHVRLVLKKEL</sequence>
<name>A0ABM8UGU2_9GAMM</name>
<gene>
    <name evidence="1" type="ORF">LYB30171_01865</name>
</gene>
<evidence type="ECO:0000313" key="1">
    <source>
        <dbReference type="EMBL" id="CAG4975224.1"/>
    </source>
</evidence>
<protein>
    <recommendedName>
        <fullName evidence="3">DUF4177 domain-containing protein</fullName>
    </recommendedName>
</protein>
<evidence type="ECO:0000313" key="2">
    <source>
        <dbReference type="Proteomes" id="UP000680116"/>
    </source>
</evidence>
<keyword evidence="2" id="KW-1185">Reference proteome</keyword>
<dbReference type="Proteomes" id="UP000680116">
    <property type="component" value="Chromosome"/>
</dbReference>
<dbReference type="RefSeq" id="WP_215218421.1">
    <property type="nucleotide sequence ID" value="NZ_OU015430.1"/>
</dbReference>
<evidence type="ECO:0008006" key="3">
    <source>
        <dbReference type="Google" id="ProtNLM"/>
    </source>
</evidence>